<dbReference type="STRING" id="29354.IO98_16940"/>
<dbReference type="InterPro" id="IPR006119">
    <property type="entry name" value="Resolv_N"/>
</dbReference>
<dbReference type="PROSITE" id="PS51737">
    <property type="entry name" value="RECOMBINASE_DNA_BIND"/>
    <property type="match status" value="1"/>
</dbReference>
<feature type="domain" description="Recombinase" evidence="3">
    <location>
        <begin position="164"/>
        <end position="326"/>
    </location>
</feature>
<dbReference type="Pfam" id="PF07508">
    <property type="entry name" value="Recombinase"/>
    <property type="match status" value="1"/>
</dbReference>
<dbReference type="GO" id="GO:0000150">
    <property type="term" value="F:DNA strand exchange activity"/>
    <property type="evidence" value="ECO:0007669"/>
    <property type="project" value="InterPro"/>
</dbReference>
<organism evidence="4 5">
    <name type="scientific">Lacrimispora celerecrescens</name>
    <dbReference type="NCBI Taxonomy" id="29354"/>
    <lineage>
        <taxon>Bacteria</taxon>
        <taxon>Bacillati</taxon>
        <taxon>Bacillota</taxon>
        <taxon>Clostridia</taxon>
        <taxon>Lachnospirales</taxon>
        <taxon>Lachnospiraceae</taxon>
        <taxon>Lacrimispora</taxon>
    </lineage>
</organism>
<reference evidence="4 5" key="1">
    <citation type="submission" date="2014-07" db="EMBL/GenBank/DDBJ databases">
        <title>Draft genome of Clostridium celerecrescens 152B isolated from sediments associated with methane hydrate from Krishna Godavari basin.</title>
        <authorList>
            <person name="Honkalas V.S."/>
            <person name="Dabir A.P."/>
            <person name="Arora P."/>
            <person name="Dhakephalkar P.K."/>
        </authorList>
    </citation>
    <scope>NUCLEOTIDE SEQUENCE [LARGE SCALE GENOMIC DNA]</scope>
    <source>
        <strain evidence="4 5">152B</strain>
    </source>
</reference>
<dbReference type="RefSeq" id="WP_038283060.1">
    <property type="nucleotide sequence ID" value="NZ_JPME01000020.1"/>
</dbReference>
<gene>
    <name evidence="4" type="ORF">IO98_16940</name>
</gene>
<sequence length="561" mass="63784">MEAGKERFAIYSRKSKFTGKGESIGNQIELCRQYISAHYGACFADSACVYEDEGFSGGNLERPQFKVMMQEAKKKKFTAVVCYRLDRISRNIGDFANLIEELNELHISFISIKEQFDTSSPMGRAMMYIASVFSQLERETIAERIRDNMLELSKSGRWLGGNTPTGYSSESVSSVTIDGKVKKAFKLKKIPEEANLVKVIYEKFLETGSLTQTETYLLQNGHRTKYGRLFSRFAIKGILTNPVYMIADQDAYEYLREKKVDLFAEREAFDGNHGVISYNRTLQKAGKTHEMKDMEEWIVAVGKHEGVVPGSMWVNVQVLLDQNKSKSYRKPRSNVALLSGILFCGGCGGYMRPKLSGRYNADGEQIYSYLCTMKEKSRMKCCGMKNVNGNILDQMVLEEIKKISVDCSEFQRQLYRSKKAVEESRQEVEWDISRLKEELKNVEGEITGLVASLGKAGGTGAEEYIIQQVDGLHKRKGEMEQRLWGLSLDAGNRELSDLEFQLIKHTLSSFQNVIGLMDVRQRRAAVRTFVDKVIWDGENVHLYLFGSKEFNLPEPQGDYSK</sequence>
<evidence type="ECO:0000313" key="5">
    <source>
        <dbReference type="Proteomes" id="UP000028525"/>
    </source>
</evidence>
<dbReference type="CDD" id="cd00338">
    <property type="entry name" value="Ser_Recombinase"/>
    <property type="match status" value="1"/>
</dbReference>
<keyword evidence="5" id="KW-1185">Reference proteome</keyword>
<keyword evidence="1" id="KW-0175">Coiled coil</keyword>
<dbReference type="InterPro" id="IPR036162">
    <property type="entry name" value="Resolvase-like_N_sf"/>
</dbReference>
<evidence type="ECO:0000256" key="1">
    <source>
        <dbReference type="SAM" id="Coils"/>
    </source>
</evidence>
<dbReference type="EMBL" id="JPME01000020">
    <property type="protein sequence ID" value="KEZ89135.1"/>
    <property type="molecule type" value="Genomic_DNA"/>
</dbReference>
<dbReference type="AlphaFoldDB" id="A0A084JJK1"/>
<feature type="domain" description="Resolvase/invertase-type recombinase catalytic" evidence="2">
    <location>
        <begin position="7"/>
        <end position="156"/>
    </location>
</feature>
<comment type="caution">
    <text evidence="4">The sequence shown here is derived from an EMBL/GenBank/DDBJ whole genome shotgun (WGS) entry which is preliminary data.</text>
</comment>
<dbReference type="Gene3D" id="3.90.1750.20">
    <property type="entry name" value="Putative Large Serine Recombinase, Chain B, Domain 2"/>
    <property type="match status" value="1"/>
</dbReference>
<protein>
    <submittedName>
        <fullName evidence="4">Resolvase</fullName>
    </submittedName>
</protein>
<dbReference type="PANTHER" id="PTHR30461:SF23">
    <property type="entry name" value="DNA RECOMBINASE-RELATED"/>
    <property type="match status" value="1"/>
</dbReference>
<accession>A0A084JJK1</accession>
<evidence type="ECO:0000259" key="3">
    <source>
        <dbReference type="PROSITE" id="PS51737"/>
    </source>
</evidence>
<dbReference type="PANTHER" id="PTHR30461">
    <property type="entry name" value="DNA-INVERTASE FROM LAMBDOID PROPHAGE"/>
    <property type="match status" value="1"/>
</dbReference>
<evidence type="ECO:0000313" key="4">
    <source>
        <dbReference type="EMBL" id="KEZ89135.1"/>
    </source>
</evidence>
<dbReference type="InterPro" id="IPR038109">
    <property type="entry name" value="DNA_bind_recomb_sf"/>
</dbReference>
<dbReference type="InterPro" id="IPR025827">
    <property type="entry name" value="Zn_ribbon_recom_dom"/>
</dbReference>
<dbReference type="InterPro" id="IPR011109">
    <property type="entry name" value="DNA_bind_recombinase_dom"/>
</dbReference>
<dbReference type="Proteomes" id="UP000028525">
    <property type="component" value="Unassembled WGS sequence"/>
</dbReference>
<evidence type="ECO:0000259" key="2">
    <source>
        <dbReference type="PROSITE" id="PS51736"/>
    </source>
</evidence>
<dbReference type="GO" id="GO:0003677">
    <property type="term" value="F:DNA binding"/>
    <property type="evidence" value="ECO:0007669"/>
    <property type="project" value="InterPro"/>
</dbReference>
<dbReference type="SUPFAM" id="SSF53041">
    <property type="entry name" value="Resolvase-like"/>
    <property type="match status" value="1"/>
</dbReference>
<dbReference type="OrthoDB" id="9781670at2"/>
<dbReference type="Pfam" id="PF00239">
    <property type="entry name" value="Resolvase"/>
    <property type="match status" value="1"/>
</dbReference>
<proteinExistence type="predicted"/>
<dbReference type="PROSITE" id="PS51736">
    <property type="entry name" value="RECOMBINASES_3"/>
    <property type="match status" value="1"/>
</dbReference>
<name>A0A084JJK1_9FIRM</name>
<dbReference type="InterPro" id="IPR050639">
    <property type="entry name" value="SSR_resolvase"/>
</dbReference>
<feature type="coiled-coil region" evidence="1">
    <location>
        <begin position="418"/>
        <end position="452"/>
    </location>
</feature>
<dbReference type="Pfam" id="PF13408">
    <property type="entry name" value="Zn_ribbon_recom"/>
    <property type="match status" value="1"/>
</dbReference>
<dbReference type="SMART" id="SM00857">
    <property type="entry name" value="Resolvase"/>
    <property type="match status" value="1"/>
</dbReference>
<dbReference type="Gene3D" id="3.40.50.1390">
    <property type="entry name" value="Resolvase, N-terminal catalytic domain"/>
    <property type="match status" value="1"/>
</dbReference>